<feature type="compositionally biased region" description="Polar residues" evidence="1">
    <location>
        <begin position="1"/>
        <end position="12"/>
    </location>
</feature>
<accession>A0A3P8I9C5</accession>
<sequence length="177" mass="19844">MQRSKSTPSNLPWASLLRASKNPEAAPPSDSNGSSLAATPHPPFAQSKVSAFRPITNHSEAAPPVVCGELPRGLHPHQLSPNKMRNTSKRLVESLWRRMLDDVGRLQRKVRPVPSPVSQLQEKWVWFALLLKNVTRRLCVRIEVHQSARRKARKMARSAADRTVLLAVRSLLLSLFI</sequence>
<evidence type="ECO:0000313" key="4">
    <source>
        <dbReference type="WBParaSite" id="HPBE_0002555601-mRNA-1"/>
    </source>
</evidence>
<accession>A0A183GS86</accession>
<dbReference type="EMBL" id="UZAH01038113">
    <property type="protein sequence ID" value="VDP52056.1"/>
    <property type="molecule type" value="Genomic_DNA"/>
</dbReference>
<keyword evidence="3" id="KW-1185">Reference proteome</keyword>
<organism evidence="3 4">
    <name type="scientific">Heligmosomoides polygyrus</name>
    <name type="common">Parasitic roundworm</name>
    <dbReference type="NCBI Taxonomy" id="6339"/>
    <lineage>
        <taxon>Eukaryota</taxon>
        <taxon>Metazoa</taxon>
        <taxon>Ecdysozoa</taxon>
        <taxon>Nematoda</taxon>
        <taxon>Chromadorea</taxon>
        <taxon>Rhabditida</taxon>
        <taxon>Rhabditina</taxon>
        <taxon>Rhabditomorpha</taxon>
        <taxon>Strongyloidea</taxon>
        <taxon>Heligmosomidae</taxon>
        <taxon>Heligmosomoides</taxon>
    </lineage>
</organism>
<reference evidence="2 3" key="1">
    <citation type="submission" date="2018-11" db="EMBL/GenBank/DDBJ databases">
        <authorList>
            <consortium name="Pathogen Informatics"/>
        </authorList>
    </citation>
    <scope>NUCLEOTIDE SEQUENCE [LARGE SCALE GENOMIC DNA]</scope>
</reference>
<gene>
    <name evidence="2" type="ORF">HPBE_LOCUS25555</name>
</gene>
<evidence type="ECO:0000256" key="1">
    <source>
        <dbReference type="SAM" id="MobiDB-lite"/>
    </source>
</evidence>
<name>A0A183GS86_HELPZ</name>
<dbReference type="Proteomes" id="UP000050761">
    <property type="component" value="Unassembled WGS sequence"/>
</dbReference>
<dbReference type="AlphaFoldDB" id="A0A183GS86"/>
<evidence type="ECO:0000313" key="2">
    <source>
        <dbReference type="EMBL" id="VDP52056.1"/>
    </source>
</evidence>
<feature type="region of interest" description="Disordered" evidence="1">
    <location>
        <begin position="1"/>
        <end position="43"/>
    </location>
</feature>
<reference evidence="4" key="2">
    <citation type="submission" date="2019-09" db="UniProtKB">
        <authorList>
            <consortium name="WormBaseParasite"/>
        </authorList>
    </citation>
    <scope>IDENTIFICATION</scope>
</reference>
<evidence type="ECO:0000313" key="3">
    <source>
        <dbReference type="Proteomes" id="UP000050761"/>
    </source>
</evidence>
<protein>
    <submittedName>
        <fullName evidence="2 4">Uncharacterized protein</fullName>
    </submittedName>
</protein>
<dbReference type="WBParaSite" id="HPBE_0002555601-mRNA-1">
    <property type="protein sequence ID" value="HPBE_0002555601-mRNA-1"/>
    <property type="gene ID" value="HPBE_0002555601"/>
</dbReference>
<proteinExistence type="predicted"/>